<reference evidence="1 2" key="1">
    <citation type="submission" date="2008-04" db="EMBL/GenBank/DDBJ databases">
        <title>Genome diversity and DNA divergence of Rhizobium etli.</title>
        <authorList>
            <person name="Gonzalez V."/>
            <person name="Acosta J.L."/>
            <person name="Santamaria R.I."/>
            <person name="Bustos P."/>
            <person name="Hernandez-Gonzalez I.L."/>
            <person name="Fernandez J.L."/>
            <person name="Diaz R."/>
            <person name="Flores M."/>
            <person name="Mora J."/>
            <person name="Palacios R."/>
            <person name="Davila G."/>
        </authorList>
    </citation>
    <scope>NUCLEOTIDE SEQUENCE [LARGE SCALE GENOMIC DNA]</scope>
    <source>
        <strain evidence="1 2">CIAT 652</strain>
    </source>
</reference>
<organism evidence="1 2">
    <name type="scientific">Rhizobium etli (strain CIAT 652)</name>
    <dbReference type="NCBI Taxonomy" id="491916"/>
    <lineage>
        <taxon>Bacteria</taxon>
        <taxon>Pseudomonadati</taxon>
        <taxon>Pseudomonadota</taxon>
        <taxon>Alphaproteobacteria</taxon>
        <taxon>Hyphomicrobiales</taxon>
        <taxon>Rhizobiaceae</taxon>
        <taxon>Rhizobium/Agrobacterium group</taxon>
        <taxon>Rhizobium</taxon>
    </lineage>
</organism>
<dbReference type="AlphaFoldDB" id="B3PVN2"/>
<dbReference type="Proteomes" id="UP000008817">
    <property type="component" value="Chromosome"/>
</dbReference>
<gene>
    <name evidence="1" type="ordered locus">RHECIAT_CH0003304</name>
</gene>
<proteinExistence type="predicted"/>
<dbReference type="HOGENOM" id="CLU_1303555_0_0_5"/>
<sequence>MVISSDPSRPSGYTYRDALRLLFILVRGSQPVESPVDEEWDSVFIGEKRALAIDFWVRYPDYLADELLDRFERDGDRQALSAAKEIFADEEPDLRQVQMIRWRRGAYDDLQTSLGVLSYRGLVRSMDRGLQNGIRQHEYLSGAAARDFLDSVLADFPALRWYEKQTHLALTIAGHQSGSALKEIHYRDPEYGSTPYGSIIPSIRDRVCVRLQKLEEKQDG</sequence>
<evidence type="ECO:0000313" key="2">
    <source>
        <dbReference type="Proteomes" id="UP000008817"/>
    </source>
</evidence>
<dbReference type="eggNOG" id="ENOG5031VYZ">
    <property type="taxonomic scope" value="Bacteria"/>
</dbReference>
<name>B3PVN2_RHIE6</name>
<evidence type="ECO:0000313" key="1">
    <source>
        <dbReference type="EMBL" id="ACE92252.1"/>
    </source>
</evidence>
<protein>
    <submittedName>
        <fullName evidence="1">Hypothetical conserved protein</fullName>
    </submittedName>
</protein>
<dbReference type="EMBL" id="CP001074">
    <property type="protein sequence ID" value="ACE92252.1"/>
    <property type="molecule type" value="Genomic_DNA"/>
</dbReference>
<accession>B3PVN2</accession>
<dbReference type="KEGG" id="rec:RHECIAT_CH0003304"/>